<gene>
    <name evidence="2" type="ORF">C8J55DRAFT_485744</name>
</gene>
<dbReference type="Proteomes" id="UP001150238">
    <property type="component" value="Unassembled WGS sequence"/>
</dbReference>
<dbReference type="AlphaFoldDB" id="A0A9W9DZT6"/>
<feature type="chain" id="PRO_5040750488" evidence="1">
    <location>
        <begin position="20"/>
        <end position="334"/>
    </location>
</feature>
<accession>A0A9W9DZT6</accession>
<keyword evidence="1" id="KW-0732">Signal</keyword>
<evidence type="ECO:0000313" key="2">
    <source>
        <dbReference type="EMBL" id="KAJ4493026.1"/>
    </source>
</evidence>
<proteinExistence type="predicted"/>
<evidence type="ECO:0000313" key="3">
    <source>
        <dbReference type="Proteomes" id="UP001150238"/>
    </source>
</evidence>
<evidence type="ECO:0000256" key="1">
    <source>
        <dbReference type="SAM" id="SignalP"/>
    </source>
</evidence>
<organism evidence="2 3">
    <name type="scientific">Lentinula lateritia</name>
    <dbReference type="NCBI Taxonomy" id="40482"/>
    <lineage>
        <taxon>Eukaryota</taxon>
        <taxon>Fungi</taxon>
        <taxon>Dikarya</taxon>
        <taxon>Basidiomycota</taxon>
        <taxon>Agaricomycotina</taxon>
        <taxon>Agaricomycetes</taxon>
        <taxon>Agaricomycetidae</taxon>
        <taxon>Agaricales</taxon>
        <taxon>Marasmiineae</taxon>
        <taxon>Omphalotaceae</taxon>
        <taxon>Lentinula</taxon>
    </lineage>
</organism>
<dbReference type="EMBL" id="JANVFS010000004">
    <property type="protein sequence ID" value="KAJ4493026.1"/>
    <property type="molecule type" value="Genomic_DNA"/>
</dbReference>
<reference evidence="2" key="1">
    <citation type="submission" date="2022-08" db="EMBL/GenBank/DDBJ databases">
        <authorList>
            <consortium name="DOE Joint Genome Institute"/>
            <person name="Min B."/>
            <person name="Riley R."/>
            <person name="Sierra-Patev S."/>
            <person name="Naranjo-Ortiz M."/>
            <person name="Looney B."/>
            <person name="Konkel Z."/>
            <person name="Slot J.C."/>
            <person name="Sakamoto Y."/>
            <person name="Steenwyk J.L."/>
            <person name="Rokas A."/>
            <person name="Carro J."/>
            <person name="Camarero S."/>
            <person name="Ferreira P."/>
            <person name="Molpeceres G."/>
            <person name="Ruiz-Duenas F.J."/>
            <person name="Serrano A."/>
            <person name="Henrissat B."/>
            <person name="Drula E."/>
            <person name="Hughes K.W."/>
            <person name="Mata J.L."/>
            <person name="Ishikawa N.K."/>
            <person name="Vargas-Isla R."/>
            <person name="Ushijima S."/>
            <person name="Smith C.A."/>
            <person name="Ahrendt S."/>
            <person name="Andreopoulos W."/>
            <person name="He G."/>
            <person name="Labutti K."/>
            <person name="Lipzen A."/>
            <person name="Ng V."/>
            <person name="Sandor L."/>
            <person name="Barry K."/>
            <person name="Martinez A.T."/>
            <person name="Xiao Y."/>
            <person name="Gibbons J.G."/>
            <person name="Terashima K."/>
            <person name="Hibbett D.S."/>
            <person name="Grigoriev I.V."/>
        </authorList>
    </citation>
    <scope>NUCLEOTIDE SEQUENCE</scope>
    <source>
        <strain evidence="2">Sp2 HRB7682 ss15</strain>
    </source>
</reference>
<sequence length="334" mass="36984">MVYASVALIIFGMFSLALAIPLPVDGANPCSNKTLEGSLVPPPNVRRDGPSVVKQAIRPREIPELYLSFPRGYYGLSSLMEKRPPTETTPSEAVRIIEVYLKHQGYSKHNIRTLSSKYTGPAVEGTNIYFTLHDSVYGTRCFSRCLGMVRTLGGYYHAKLSTAKEMAGSTSLFPNPQHLDDVGLLDHPPNSPTLFVGFASSYFYLTNGKHSKYPPSSINLPYSDDTQKVVEGFVRDYLNERGYPHHTVNFLDQFLAPAHSNVAYIDVVDSLHPNKSYRGTVTIARSSIDSRWKGDLIEGDGDYPEVPKAGVLPNPTPKTGPVELPLDEDDWVFL</sequence>
<protein>
    <submittedName>
        <fullName evidence="2">Uncharacterized protein</fullName>
    </submittedName>
</protein>
<feature type="signal peptide" evidence="1">
    <location>
        <begin position="1"/>
        <end position="19"/>
    </location>
</feature>
<name>A0A9W9DZT6_9AGAR</name>
<comment type="caution">
    <text evidence="2">The sequence shown here is derived from an EMBL/GenBank/DDBJ whole genome shotgun (WGS) entry which is preliminary data.</text>
</comment>
<reference evidence="2" key="2">
    <citation type="journal article" date="2023" name="Proc. Natl. Acad. Sci. U.S.A.">
        <title>A global phylogenomic analysis of the shiitake genus Lentinula.</title>
        <authorList>
            <person name="Sierra-Patev S."/>
            <person name="Min B."/>
            <person name="Naranjo-Ortiz M."/>
            <person name="Looney B."/>
            <person name="Konkel Z."/>
            <person name="Slot J.C."/>
            <person name="Sakamoto Y."/>
            <person name="Steenwyk J.L."/>
            <person name="Rokas A."/>
            <person name="Carro J."/>
            <person name="Camarero S."/>
            <person name="Ferreira P."/>
            <person name="Molpeceres G."/>
            <person name="Ruiz-Duenas F.J."/>
            <person name="Serrano A."/>
            <person name="Henrissat B."/>
            <person name="Drula E."/>
            <person name="Hughes K.W."/>
            <person name="Mata J.L."/>
            <person name="Ishikawa N.K."/>
            <person name="Vargas-Isla R."/>
            <person name="Ushijima S."/>
            <person name="Smith C.A."/>
            <person name="Donoghue J."/>
            <person name="Ahrendt S."/>
            <person name="Andreopoulos W."/>
            <person name="He G."/>
            <person name="LaButti K."/>
            <person name="Lipzen A."/>
            <person name="Ng V."/>
            <person name="Riley R."/>
            <person name="Sandor L."/>
            <person name="Barry K."/>
            <person name="Martinez A.T."/>
            <person name="Xiao Y."/>
            <person name="Gibbons J.G."/>
            <person name="Terashima K."/>
            <person name="Grigoriev I.V."/>
            <person name="Hibbett D."/>
        </authorList>
    </citation>
    <scope>NUCLEOTIDE SEQUENCE</scope>
    <source>
        <strain evidence="2">Sp2 HRB7682 ss15</strain>
    </source>
</reference>